<evidence type="ECO:0000259" key="4">
    <source>
        <dbReference type="SMART" id="SM00861"/>
    </source>
</evidence>
<dbReference type="GO" id="GO:0044272">
    <property type="term" value="P:sulfur compound biosynthetic process"/>
    <property type="evidence" value="ECO:0007669"/>
    <property type="project" value="UniProtKB-ARBA"/>
</dbReference>
<dbReference type="FunFam" id="3.40.50.920:FF:000001">
    <property type="entry name" value="Pyruvate dehydrogenase E1 beta subunit"/>
    <property type="match status" value="1"/>
</dbReference>
<comment type="cofactor">
    <cofactor evidence="1">
        <name>thiamine diphosphate</name>
        <dbReference type="ChEBI" id="CHEBI:58937"/>
    </cofactor>
</comment>
<reference evidence="5" key="1">
    <citation type="submission" date="2021-04" db="EMBL/GenBank/DDBJ databases">
        <title>Genomic insights into ecological role and evolution of a novel Thermoplasmata order Candidatus Sysuiplasmatales.</title>
        <authorList>
            <person name="Yuan Y."/>
        </authorList>
    </citation>
    <scope>NUCLEOTIDE SEQUENCE</scope>
    <source>
        <strain evidence="5">YP2-bin.285</strain>
    </source>
</reference>
<dbReference type="Gene3D" id="3.40.50.920">
    <property type="match status" value="1"/>
</dbReference>
<protein>
    <submittedName>
        <fullName evidence="5">Alpha-ketoacid dehydrogenase subunit beta</fullName>
    </submittedName>
</protein>
<gene>
    <name evidence="5" type="ORF">J9259_05960</name>
</gene>
<dbReference type="AlphaFoldDB" id="A0A8J7YNN7"/>
<dbReference type="Proteomes" id="UP000716004">
    <property type="component" value="Unassembled WGS sequence"/>
</dbReference>
<dbReference type="CDD" id="cd07036">
    <property type="entry name" value="TPP_PYR_E1-PDHc-beta_like"/>
    <property type="match status" value="1"/>
</dbReference>
<accession>A0A8J7YNN7</accession>
<dbReference type="InterPro" id="IPR029061">
    <property type="entry name" value="THDP-binding"/>
</dbReference>
<proteinExistence type="predicted"/>
<dbReference type="PANTHER" id="PTHR43257">
    <property type="entry name" value="PYRUVATE DEHYDROGENASE E1 COMPONENT BETA SUBUNIT"/>
    <property type="match status" value="1"/>
</dbReference>
<evidence type="ECO:0000256" key="2">
    <source>
        <dbReference type="ARBA" id="ARBA00023002"/>
    </source>
</evidence>
<dbReference type="InterPro" id="IPR005475">
    <property type="entry name" value="Transketolase-like_Pyr-bd"/>
</dbReference>
<dbReference type="SUPFAM" id="SSF52518">
    <property type="entry name" value="Thiamin diphosphate-binding fold (THDP-binding)"/>
    <property type="match status" value="1"/>
</dbReference>
<dbReference type="FunFam" id="3.40.50.970:FF:000001">
    <property type="entry name" value="Pyruvate dehydrogenase E1 beta subunit"/>
    <property type="match status" value="1"/>
</dbReference>
<keyword evidence="2" id="KW-0560">Oxidoreductase</keyword>
<feature type="domain" description="Transketolase-like pyrimidine-binding" evidence="4">
    <location>
        <begin position="4"/>
        <end position="179"/>
    </location>
</feature>
<dbReference type="PANTHER" id="PTHR43257:SF2">
    <property type="entry name" value="PYRUVATE DEHYDROGENASE E1 COMPONENT SUBUNIT BETA"/>
    <property type="match status" value="1"/>
</dbReference>
<dbReference type="Pfam" id="PF02780">
    <property type="entry name" value="Transketolase_C"/>
    <property type="match status" value="1"/>
</dbReference>
<dbReference type="SUPFAM" id="SSF52922">
    <property type="entry name" value="TK C-terminal domain-like"/>
    <property type="match status" value="1"/>
</dbReference>
<dbReference type="EMBL" id="JAGVSJ010000013">
    <property type="protein sequence ID" value="MBX8632045.1"/>
    <property type="molecule type" value="Genomic_DNA"/>
</dbReference>
<dbReference type="Gene3D" id="3.40.50.970">
    <property type="match status" value="1"/>
</dbReference>
<evidence type="ECO:0000256" key="1">
    <source>
        <dbReference type="ARBA" id="ARBA00001964"/>
    </source>
</evidence>
<dbReference type="SMART" id="SM00861">
    <property type="entry name" value="Transket_pyr"/>
    <property type="match status" value="1"/>
</dbReference>
<evidence type="ECO:0000313" key="6">
    <source>
        <dbReference type="Proteomes" id="UP000716004"/>
    </source>
</evidence>
<dbReference type="NCBIfam" id="NF006667">
    <property type="entry name" value="PRK09212.1"/>
    <property type="match status" value="1"/>
</dbReference>
<comment type="caution">
    <text evidence="5">The sequence shown here is derived from an EMBL/GenBank/DDBJ whole genome shotgun (WGS) entry which is preliminary data.</text>
</comment>
<organism evidence="5 6">
    <name type="scientific">Candidatus Sysuiplasma superficiale</name>
    <dbReference type="NCBI Taxonomy" id="2823368"/>
    <lineage>
        <taxon>Archaea</taxon>
        <taxon>Methanobacteriati</taxon>
        <taxon>Thermoplasmatota</taxon>
        <taxon>Thermoplasmata</taxon>
        <taxon>Candidatus Sysuiplasmatales</taxon>
        <taxon>Candidatus Sysuiplasmataceae</taxon>
        <taxon>Candidatus Sysuiplasma</taxon>
    </lineage>
</organism>
<evidence type="ECO:0000313" key="5">
    <source>
        <dbReference type="EMBL" id="MBX8632045.1"/>
    </source>
</evidence>
<dbReference type="InterPro" id="IPR009014">
    <property type="entry name" value="Transketo_C/PFOR_II"/>
</dbReference>
<dbReference type="InterPro" id="IPR033248">
    <property type="entry name" value="Transketolase_C"/>
</dbReference>
<sequence length="324" mass="35647">MPVFTLLQAVNDAMKTEMSRDRDVVVIGEDVGRDGGVFRATEGLLDMFGPERVMDTPLNESGIVGIAAGMAMYGLRPIAEIQFMDFIYPAFDQIVSEISKIRYRSGGTYSVPMVIRTPYGGGIKGGIYHSQSTEAFFTHLPGLKVVTPSTPYDAKGLLIASIRDEDPVLFLEPKRVYRSFKEEVPEKDYTVPIGTARIVRKGDDVTVVSYGASVHSCIAAVALAEKEGISVELIDLRTLVPVDIETVIGSVKKTGRIVIVNEATKFSSYAAEISALVAERAVDALNAPIYRVSGFDTPFNYTWESVYLPDEQRIMEHIRKAVNY</sequence>
<dbReference type="Pfam" id="PF02779">
    <property type="entry name" value="Transket_pyr"/>
    <property type="match status" value="1"/>
</dbReference>
<keyword evidence="3" id="KW-0786">Thiamine pyrophosphate</keyword>
<dbReference type="GO" id="GO:0006082">
    <property type="term" value="P:organic acid metabolic process"/>
    <property type="evidence" value="ECO:0007669"/>
    <property type="project" value="UniProtKB-ARBA"/>
</dbReference>
<dbReference type="GO" id="GO:0016491">
    <property type="term" value="F:oxidoreductase activity"/>
    <property type="evidence" value="ECO:0007669"/>
    <property type="project" value="UniProtKB-KW"/>
</dbReference>
<evidence type="ECO:0000256" key="3">
    <source>
        <dbReference type="ARBA" id="ARBA00023052"/>
    </source>
</evidence>
<name>A0A8J7YNN7_9ARCH</name>